<keyword evidence="7" id="KW-0997">Cell inner membrane</keyword>
<reference evidence="20 21" key="1">
    <citation type="submission" date="2018-05" db="EMBL/GenBank/DDBJ databases">
        <title>Genomic Encyclopedia of Type Strains, Phase IV (KMG-IV): sequencing the most valuable type-strain genomes for metagenomic binning, comparative biology and taxonomic classification.</title>
        <authorList>
            <person name="Goeker M."/>
        </authorList>
    </citation>
    <scope>NUCLEOTIDE SEQUENCE [LARGE SCALE GENOMIC DNA]</scope>
    <source>
        <strain evidence="20 21">DSM 18773</strain>
    </source>
</reference>
<evidence type="ECO:0000256" key="15">
    <source>
        <dbReference type="ARBA" id="ARBA00023137"/>
    </source>
</evidence>
<evidence type="ECO:0000256" key="6">
    <source>
        <dbReference type="ARBA" id="ARBA00022475"/>
    </source>
</evidence>
<comment type="similarity">
    <text evidence="3">Belongs to the CpsD/CapB family.</text>
</comment>
<keyword evidence="12" id="KW-0067">ATP-binding</keyword>
<evidence type="ECO:0000256" key="16">
    <source>
        <dbReference type="ARBA" id="ARBA00051245"/>
    </source>
</evidence>
<comment type="catalytic activity">
    <reaction evidence="16">
        <text>L-tyrosyl-[protein] + ATP = O-phospho-L-tyrosyl-[protein] + ADP + H(+)</text>
        <dbReference type="Rhea" id="RHEA:10596"/>
        <dbReference type="Rhea" id="RHEA-COMP:10136"/>
        <dbReference type="Rhea" id="RHEA-COMP:20101"/>
        <dbReference type="ChEBI" id="CHEBI:15378"/>
        <dbReference type="ChEBI" id="CHEBI:30616"/>
        <dbReference type="ChEBI" id="CHEBI:46858"/>
        <dbReference type="ChEBI" id="CHEBI:61978"/>
        <dbReference type="ChEBI" id="CHEBI:456216"/>
        <dbReference type="EC" id="2.7.10.2"/>
    </reaction>
</comment>
<keyword evidence="10" id="KW-0547">Nucleotide-binding</keyword>
<keyword evidence="11" id="KW-0418">Kinase</keyword>
<dbReference type="Proteomes" id="UP000245634">
    <property type="component" value="Unassembled WGS sequence"/>
</dbReference>
<dbReference type="PANTHER" id="PTHR32309:SF13">
    <property type="entry name" value="FERRIC ENTEROBACTIN TRANSPORT PROTEIN FEPE"/>
    <property type="match status" value="1"/>
</dbReference>
<proteinExistence type="inferred from homology"/>
<dbReference type="Gene3D" id="3.40.50.300">
    <property type="entry name" value="P-loop containing nucleotide triphosphate hydrolases"/>
    <property type="match status" value="1"/>
</dbReference>
<evidence type="ECO:0000256" key="1">
    <source>
        <dbReference type="ARBA" id="ARBA00004429"/>
    </source>
</evidence>
<dbReference type="EMBL" id="QGGL01000006">
    <property type="protein sequence ID" value="PWK13759.1"/>
    <property type="molecule type" value="Genomic_DNA"/>
</dbReference>
<evidence type="ECO:0000256" key="8">
    <source>
        <dbReference type="ARBA" id="ARBA00022679"/>
    </source>
</evidence>
<protein>
    <recommendedName>
        <fullName evidence="5">non-specific protein-tyrosine kinase</fullName>
        <ecNumber evidence="5">2.7.10.2</ecNumber>
    </recommendedName>
</protein>
<dbReference type="InterPro" id="IPR027417">
    <property type="entry name" value="P-loop_NTPase"/>
</dbReference>
<keyword evidence="15" id="KW-0829">Tyrosine-protein kinase</keyword>
<feature type="domain" description="Polysaccharide chain length determinant N-terminal" evidence="18">
    <location>
        <begin position="5"/>
        <end position="91"/>
    </location>
</feature>
<comment type="subcellular location">
    <subcellularLocation>
        <location evidence="1">Cell inner membrane</location>
        <topology evidence="1">Multi-pass membrane protein</topology>
    </subcellularLocation>
</comment>
<evidence type="ECO:0000259" key="18">
    <source>
        <dbReference type="Pfam" id="PF02706"/>
    </source>
</evidence>
<evidence type="ECO:0000256" key="3">
    <source>
        <dbReference type="ARBA" id="ARBA00007316"/>
    </source>
</evidence>
<comment type="similarity">
    <text evidence="4">Belongs to the etk/wzc family.</text>
</comment>
<dbReference type="GO" id="GO:0005886">
    <property type="term" value="C:plasma membrane"/>
    <property type="evidence" value="ECO:0007669"/>
    <property type="project" value="UniProtKB-SubCell"/>
</dbReference>
<dbReference type="InterPro" id="IPR003856">
    <property type="entry name" value="LPS_length_determ_N"/>
</dbReference>
<keyword evidence="13 17" id="KW-1133">Transmembrane helix</keyword>
<sequence length="490" mass="54475">MKFLLLKYFKAIQKRLWLIVLLIIFAVGTSYGVTKYTVTPQYRATTKLIVNLKPTEDVEAFLSDVMAYPKLMKTYNELIKSYTVTSAVVARLGLKMTPEELGASVTITSINESQIIAIQVLDTDDKRVTQLADEMAYTFIDKLEHIMQADNVFVLDKAAGRTPTKLKPNLKMNLAMAVVLSTLAGVGGVVLREYLDSTLKMREEVKAALNLVMVGEISVWGPRKKRFAWVRKLSFKRLLLGWNGGDGRNPKAYQQAAASLEHSMLRAVPTKQNRRILEDYQTLYRNLVPLSVLQEIKTLAITSTVRQEGKTTVLTHFAVLLAQSGQRVLLIDADVEHPTLHFMLRIPNDIGLGDCLTGRVGVQTAIHDTRTQNLDLLPIGNMTQAGVRALGTQPFELLLQEVREKYDIVLIDTPALGESLVPQVVTPRADGVLFLVGSGTVDRDQALLALDALRAAEANVIGAVLNNFEGKMEKSPFFLERIDNQIKLSQ</sequence>
<evidence type="ECO:0000256" key="5">
    <source>
        <dbReference type="ARBA" id="ARBA00011903"/>
    </source>
</evidence>
<evidence type="ECO:0000256" key="2">
    <source>
        <dbReference type="ARBA" id="ARBA00006683"/>
    </source>
</evidence>
<dbReference type="CDD" id="cd05387">
    <property type="entry name" value="BY-kinase"/>
    <property type="match status" value="1"/>
</dbReference>
<dbReference type="RefSeq" id="WP_109688208.1">
    <property type="nucleotide sequence ID" value="NZ_QGGL01000006.1"/>
</dbReference>
<evidence type="ECO:0000256" key="7">
    <source>
        <dbReference type="ARBA" id="ARBA00022519"/>
    </source>
</evidence>
<keyword evidence="21" id="KW-1185">Reference proteome</keyword>
<dbReference type="PANTHER" id="PTHR32309">
    <property type="entry name" value="TYROSINE-PROTEIN KINASE"/>
    <property type="match status" value="1"/>
</dbReference>
<feature type="domain" description="AAA" evidence="19">
    <location>
        <begin position="309"/>
        <end position="416"/>
    </location>
</feature>
<keyword evidence="8" id="KW-0808">Transferase</keyword>
<evidence type="ECO:0000256" key="12">
    <source>
        <dbReference type="ARBA" id="ARBA00022840"/>
    </source>
</evidence>
<dbReference type="GO" id="GO:0005524">
    <property type="term" value="F:ATP binding"/>
    <property type="evidence" value="ECO:0007669"/>
    <property type="project" value="UniProtKB-KW"/>
</dbReference>
<name>A0A316D9X8_9BACL</name>
<comment type="similarity">
    <text evidence="2">Belongs to the CpsC/CapA family.</text>
</comment>
<keyword evidence="6" id="KW-1003">Cell membrane</keyword>
<dbReference type="EC" id="2.7.10.2" evidence="5"/>
<comment type="caution">
    <text evidence="20">The sequence shown here is derived from an EMBL/GenBank/DDBJ whole genome shotgun (WGS) entry which is preliminary data.</text>
</comment>
<dbReference type="InterPro" id="IPR050445">
    <property type="entry name" value="Bact_polysacc_biosynth/exp"/>
</dbReference>
<dbReference type="InterPro" id="IPR005702">
    <property type="entry name" value="Wzc-like_C"/>
</dbReference>
<organism evidence="20 21">
    <name type="scientific">Tumebacillus permanentifrigoris</name>
    <dbReference type="NCBI Taxonomy" id="378543"/>
    <lineage>
        <taxon>Bacteria</taxon>
        <taxon>Bacillati</taxon>
        <taxon>Bacillota</taxon>
        <taxon>Bacilli</taxon>
        <taxon>Bacillales</taxon>
        <taxon>Alicyclobacillaceae</taxon>
        <taxon>Tumebacillus</taxon>
    </lineage>
</organism>
<evidence type="ECO:0000256" key="10">
    <source>
        <dbReference type="ARBA" id="ARBA00022741"/>
    </source>
</evidence>
<evidence type="ECO:0000256" key="4">
    <source>
        <dbReference type="ARBA" id="ARBA00008883"/>
    </source>
</evidence>
<dbReference type="OrthoDB" id="9794577at2"/>
<evidence type="ECO:0000256" key="11">
    <source>
        <dbReference type="ARBA" id="ARBA00022777"/>
    </source>
</evidence>
<dbReference type="Pfam" id="PF02706">
    <property type="entry name" value="Wzz"/>
    <property type="match status" value="1"/>
</dbReference>
<accession>A0A316D9X8</accession>
<evidence type="ECO:0000313" key="21">
    <source>
        <dbReference type="Proteomes" id="UP000245634"/>
    </source>
</evidence>
<feature type="transmembrane region" description="Helical" evidence="17">
    <location>
        <begin position="172"/>
        <end position="191"/>
    </location>
</feature>
<evidence type="ECO:0000256" key="9">
    <source>
        <dbReference type="ARBA" id="ARBA00022692"/>
    </source>
</evidence>
<evidence type="ECO:0000313" key="20">
    <source>
        <dbReference type="EMBL" id="PWK13759.1"/>
    </source>
</evidence>
<dbReference type="AlphaFoldDB" id="A0A316D9X8"/>
<evidence type="ECO:0000256" key="14">
    <source>
        <dbReference type="ARBA" id="ARBA00023136"/>
    </source>
</evidence>
<dbReference type="InterPro" id="IPR025669">
    <property type="entry name" value="AAA_dom"/>
</dbReference>
<dbReference type="NCBIfam" id="TIGR01007">
    <property type="entry name" value="eps_fam"/>
    <property type="match status" value="1"/>
</dbReference>
<dbReference type="Pfam" id="PF13614">
    <property type="entry name" value="AAA_31"/>
    <property type="match status" value="1"/>
</dbReference>
<dbReference type="GO" id="GO:0004715">
    <property type="term" value="F:non-membrane spanning protein tyrosine kinase activity"/>
    <property type="evidence" value="ECO:0007669"/>
    <property type="project" value="UniProtKB-EC"/>
</dbReference>
<evidence type="ECO:0000259" key="19">
    <source>
        <dbReference type="Pfam" id="PF13614"/>
    </source>
</evidence>
<evidence type="ECO:0000256" key="17">
    <source>
        <dbReference type="SAM" id="Phobius"/>
    </source>
</evidence>
<gene>
    <name evidence="20" type="ORF">C7459_10638</name>
</gene>
<evidence type="ECO:0000256" key="13">
    <source>
        <dbReference type="ARBA" id="ARBA00022989"/>
    </source>
</evidence>
<keyword evidence="9 17" id="KW-0812">Transmembrane</keyword>
<dbReference type="SUPFAM" id="SSF52540">
    <property type="entry name" value="P-loop containing nucleoside triphosphate hydrolases"/>
    <property type="match status" value="1"/>
</dbReference>
<keyword evidence="14 17" id="KW-0472">Membrane</keyword>